<dbReference type="InterPro" id="IPR036942">
    <property type="entry name" value="Beta-barrel_TonB_sf"/>
</dbReference>
<comment type="similarity">
    <text evidence="8 9">Belongs to the TonB-dependent receptor family.</text>
</comment>
<dbReference type="GO" id="GO:0009279">
    <property type="term" value="C:cell outer membrane"/>
    <property type="evidence" value="ECO:0007669"/>
    <property type="project" value="UniProtKB-SubCell"/>
</dbReference>
<feature type="signal peptide" evidence="10">
    <location>
        <begin position="1"/>
        <end position="28"/>
    </location>
</feature>
<dbReference type="InterPro" id="IPR037066">
    <property type="entry name" value="Plug_dom_sf"/>
</dbReference>
<dbReference type="SUPFAM" id="SSF49464">
    <property type="entry name" value="Carboxypeptidase regulatory domain-like"/>
    <property type="match status" value="1"/>
</dbReference>
<dbReference type="Proteomes" id="UP000324611">
    <property type="component" value="Unassembled WGS sequence"/>
</dbReference>
<accession>A0A5B2VV44</accession>
<reference evidence="13 14" key="1">
    <citation type="submission" date="2019-09" db="EMBL/GenBank/DDBJ databases">
        <title>Chitinophaga ginsengihumi sp. nov., isolated from soil of ginseng rhizosphere.</title>
        <authorList>
            <person name="Lee J."/>
        </authorList>
    </citation>
    <scope>NUCLEOTIDE SEQUENCE [LARGE SCALE GENOMIC DNA]</scope>
    <source>
        <strain evidence="13 14">BN140078</strain>
    </source>
</reference>
<dbReference type="Gene3D" id="2.60.40.1120">
    <property type="entry name" value="Carboxypeptidase-like, regulatory domain"/>
    <property type="match status" value="1"/>
</dbReference>
<dbReference type="AlphaFoldDB" id="A0A5B2VV44"/>
<evidence type="ECO:0000256" key="7">
    <source>
        <dbReference type="ARBA" id="ARBA00023237"/>
    </source>
</evidence>
<keyword evidence="3 8" id="KW-1134">Transmembrane beta strand</keyword>
<feature type="chain" id="PRO_5022798200" evidence="10">
    <location>
        <begin position="29"/>
        <end position="1079"/>
    </location>
</feature>
<organism evidence="13 14">
    <name type="scientific">Chitinophaga agrisoli</name>
    <dbReference type="NCBI Taxonomy" id="2607653"/>
    <lineage>
        <taxon>Bacteria</taxon>
        <taxon>Pseudomonadati</taxon>
        <taxon>Bacteroidota</taxon>
        <taxon>Chitinophagia</taxon>
        <taxon>Chitinophagales</taxon>
        <taxon>Chitinophagaceae</taxon>
        <taxon>Chitinophaga</taxon>
    </lineage>
</organism>
<dbReference type="Gene3D" id="2.40.170.20">
    <property type="entry name" value="TonB-dependent receptor, beta-barrel domain"/>
    <property type="match status" value="1"/>
</dbReference>
<evidence type="ECO:0000256" key="6">
    <source>
        <dbReference type="ARBA" id="ARBA00023136"/>
    </source>
</evidence>
<comment type="caution">
    <text evidence="13">The sequence shown here is derived from an EMBL/GenBank/DDBJ whole genome shotgun (WGS) entry which is preliminary data.</text>
</comment>
<dbReference type="EMBL" id="VUOC01000002">
    <property type="protein sequence ID" value="KAA2242540.1"/>
    <property type="molecule type" value="Genomic_DNA"/>
</dbReference>
<evidence type="ECO:0000256" key="1">
    <source>
        <dbReference type="ARBA" id="ARBA00004571"/>
    </source>
</evidence>
<keyword evidence="10" id="KW-0732">Signal</keyword>
<evidence type="ECO:0000256" key="3">
    <source>
        <dbReference type="ARBA" id="ARBA00022452"/>
    </source>
</evidence>
<evidence type="ECO:0000256" key="2">
    <source>
        <dbReference type="ARBA" id="ARBA00022448"/>
    </source>
</evidence>
<sequence length="1079" mass="120522">MIRSICQHLLRLWLYIAILLLAPALGHAQDKPYVSGVVQNELGEKMPGVSVKASPAGGASPAFQVTDEKGWFRFMSLTPGERYNFSFSFVGYKAQTLEGYTIKKGEPINLVVRLKLRDDSLAQVVVVGYGTQKRSNVTGAIAQVGPEVFEDRPVTNVAQALQGTIPNLNITFGDGTPGRGGTFNVRGYTSINKGGPLMLIDGTPGDINLLNPEDIASVTVLKDAASAAIYGARAAFGVILVTTRKAKAGQIQVRYSGNYGWGTPTRLPKVIKDPLAAATLQNEAYKGYAGSDQPDMPSVIAYLKQRQADPSLPELGVGPTGNFVRGANTDWYGEFFNDKQPFSKHFLSVAGGKGSTNYYLSAGYLKQSGAFRVATDDYKQYSFRLKLENQLASWVKLYDNVELMQGVYDAPNKFVSGGYNVYRYLSLFANPYEAIKTPDGNYTQGGMFTFGQLETGGRTLDKNQLLKNTIGFQTNFLNNALHINGDYTLFVKQDREDVQNLRMKYETRPGVIADYTNPDFYRSGLEETYDHIINLYADYARSFGNHHLKALVGYNQELNSFHSFSAQRDDNITPTQGAINLTTGISTVKDSKKDWATLGVFYRLNYDFKDRYLLEFNGRYDGTSRFPDSSRFGFFPSVSAGWLVSREPFFEPISRTVNNFKLRASYGSLGNQLVGEYDYIQPMSVYKTTNILDGVQPLGIKAPGLVPLGFTWETATTLDFGADMTILKNRLDLGFDWYNRRTTNMLTKGRTLPAVLGASEPKQNAADLSTKGWEFSMKWSDQIQLGRKPFSYHVSVVLSDSRSFITRFDNPNKFLGSNGPDDHYVGQEIGEIWGYHTMGFFATDDEYAKYNVDQRKVQSTSYNLSGHPLAGDIRFEDINRDGKIDNGANTVDSSGDMRIIGNSQPRYAYGISLGANWGGISLDIFLQGIGKQDFWPGAESGIFWGFYNRWNQPVYEHIYNNYWTPEHPDAYFPRPRAYDAFNDTRQLGVKQTRYLQNAAYLRVKNITLGYTLPARWIHAIGMSSTRIFFSGQNLFEFTKLSKAFDPESIGDEVDASTVNGNGYVYPIQRTYTFGLDVNF</sequence>
<dbReference type="InterPro" id="IPR000531">
    <property type="entry name" value="Beta-barrel_TonB"/>
</dbReference>
<dbReference type="InterPro" id="IPR012910">
    <property type="entry name" value="Plug_dom"/>
</dbReference>
<feature type="domain" description="TonB-dependent receptor plug" evidence="12">
    <location>
        <begin position="135"/>
        <end position="238"/>
    </location>
</feature>
<protein>
    <submittedName>
        <fullName evidence="13">TonB-dependent receptor</fullName>
    </submittedName>
</protein>
<dbReference type="PROSITE" id="PS52016">
    <property type="entry name" value="TONB_DEPENDENT_REC_3"/>
    <property type="match status" value="1"/>
</dbReference>
<reference evidence="13 14" key="2">
    <citation type="submission" date="2019-09" db="EMBL/GenBank/DDBJ databases">
        <authorList>
            <person name="Jin C."/>
        </authorList>
    </citation>
    <scope>NUCLEOTIDE SEQUENCE [LARGE SCALE GENOMIC DNA]</scope>
    <source>
        <strain evidence="13 14">BN140078</strain>
    </source>
</reference>
<name>A0A5B2VV44_9BACT</name>
<evidence type="ECO:0000313" key="13">
    <source>
        <dbReference type="EMBL" id="KAA2242540.1"/>
    </source>
</evidence>
<evidence type="ECO:0000256" key="4">
    <source>
        <dbReference type="ARBA" id="ARBA00022692"/>
    </source>
</evidence>
<keyword evidence="13" id="KW-0675">Receptor</keyword>
<evidence type="ECO:0000256" key="10">
    <source>
        <dbReference type="SAM" id="SignalP"/>
    </source>
</evidence>
<keyword evidence="5 9" id="KW-0798">TonB box</keyword>
<evidence type="ECO:0000259" key="12">
    <source>
        <dbReference type="Pfam" id="PF07715"/>
    </source>
</evidence>
<evidence type="ECO:0000256" key="5">
    <source>
        <dbReference type="ARBA" id="ARBA00023077"/>
    </source>
</evidence>
<evidence type="ECO:0000259" key="11">
    <source>
        <dbReference type="Pfam" id="PF00593"/>
    </source>
</evidence>
<comment type="subcellular location">
    <subcellularLocation>
        <location evidence="1 8">Cell outer membrane</location>
        <topology evidence="1 8">Multi-pass membrane protein</topology>
    </subcellularLocation>
</comment>
<gene>
    <name evidence="13" type="ORF">F0L74_08370</name>
</gene>
<dbReference type="NCBIfam" id="TIGR04057">
    <property type="entry name" value="SusC_RagA_signa"/>
    <property type="match status" value="1"/>
</dbReference>
<keyword evidence="4 8" id="KW-0812">Transmembrane</keyword>
<dbReference type="Pfam" id="PF13620">
    <property type="entry name" value="CarboxypepD_reg"/>
    <property type="match status" value="1"/>
</dbReference>
<keyword evidence="6 8" id="KW-0472">Membrane</keyword>
<dbReference type="InterPro" id="IPR039426">
    <property type="entry name" value="TonB-dep_rcpt-like"/>
</dbReference>
<keyword evidence="7 8" id="KW-0998">Cell outer membrane</keyword>
<evidence type="ECO:0000313" key="14">
    <source>
        <dbReference type="Proteomes" id="UP000324611"/>
    </source>
</evidence>
<evidence type="ECO:0000256" key="8">
    <source>
        <dbReference type="PROSITE-ProRule" id="PRU01360"/>
    </source>
</evidence>
<dbReference type="SUPFAM" id="SSF56935">
    <property type="entry name" value="Porins"/>
    <property type="match status" value="1"/>
</dbReference>
<dbReference type="NCBIfam" id="TIGR04056">
    <property type="entry name" value="OMP_RagA_SusC"/>
    <property type="match status" value="1"/>
</dbReference>
<feature type="domain" description="TonB-dependent receptor-like beta-barrel" evidence="11">
    <location>
        <begin position="424"/>
        <end position="1034"/>
    </location>
</feature>
<keyword evidence="14" id="KW-1185">Reference proteome</keyword>
<dbReference type="RefSeq" id="WP_149837412.1">
    <property type="nucleotide sequence ID" value="NZ_VUOC01000002.1"/>
</dbReference>
<proteinExistence type="inferred from homology"/>
<dbReference type="InterPro" id="IPR023996">
    <property type="entry name" value="TonB-dep_OMP_SusC/RagA"/>
</dbReference>
<dbReference type="InterPro" id="IPR023997">
    <property type="entry name" value="TonB-dep_OMP_SusC/RagA_CS"/>
</dbReference>
<dbReference type="Pfam" id="PF00593">
    <property type="entry name" value="TonB_dep_Rec_b-barrel"/>
    <property type="match status" value="1"/>
</dbReference>
<dbReference type="Gene3D" id="2.170.130.10">
    <property type="entry name" value="TonB-dependent receptor, plug domain"/>
    <property type="match status" value="1"/>
</dbReference>
<keyword evidence="2 8" id="KW-0813">Transport</keyword>
<dbReference type="InterPro" id="IPR008969">
    <property type="entry name" value="CarboxyPept-like_regulatory"/>
</dbReference>
<evidence type="ECO:0000256" key="9">
    <source>
        <dbReference type="RuleBase" id="RU003357"/>
    </source>
</evidence>
<dbReference type="Pfam" id="PF07715">
    <property type="entry name" value="Plug"/>
    <property type="match status" value="1"/>
</dbReference>